<gene>
    <name evidence="1" type="ORF">LOK49_LG12G02963</name>
</gene>
<protein>
    <submittedName>
        <fullName evidence="1">Uncharacterized protein</fullName>
    </submittedName>
</protein>
<accession>A0ACC0FVG2</accession>
<dbReference type="Proteomes" id="UP001060215">
    <property type="component" value="Chromosome 13"/>
</dbReference>
<dbReference type="EMBL" id="CM045770">
    <property type="protein sequence ID" value="KAI7992102.1"/>
    <property type="molecule type" value="Genomic_DNA"/>
</dbReference>
<keyword evidence="2" id="KW-1185">Reference proteome</keyword>
<reference evidence="1 2" key="1">
    <citation type="journal article" date="2022" name="Plant J.">
        <title>Chromosome-level genome of Camellia lanceoleosa provides a valuable resource for understanding genome evolution and self-incompatibility.</title>
        <authorList>
            <person name="Gong W."/>
            <person name="Xiao S."/>
            <person name="Wang L."/>
            <person name="Liao Z."/>
            <person name="Chang Y."/>
            <person name="Mo W."/>
            <person name="Hu G."/>
            <person name="Li W."/>
            <person name="Zhao G."/>
            <person name="Zhu H."/>
            <person name="Hu X."/>
            <person name="Ji K."/>
            <person name="Xiang X."/>
            <person name="Song Q."/>
            <person name="Yuan D."/>
            <person name="Jin S."/>
            <person name="Zhang L."/>
        </authorList>
    </citation>
    <scope>NUCLEOTIDE SEQUENCE [LARGE SCALE GENOMIC DNA]</scope>
    <source>
        <strain evidence="1">SQ_2022a</strain>
    </source>
</reference>
<organism evidence="1 2">
    <name type="scientific">Camellia lanceoleosa</name>
    <dbReference type="NCBI Taxonomy" id="1840588"/>
    <lineage>
        <taxon>Eukaryota</taxon>
        <taxon>Viridiplantae</taxon>
        <taxon>Streptophyta</taxon>
        <taxon>Embryophyta</taxon>
        <taxon>Tracheophyta</taxon>
        <taxon>Spermatophyta</taxon>
        <taxon>Magnoliopsida</taxon>
        <taxon>eudicotyledons</taxon>
        <taxon>Gunneridae</taxon>
        <taxon>Pentapetalae</taxon>
        <taxon>asterids</taxon>
        <taxon>Ericales</taxon>
        <taxon>Theaceae</taxon>
        <taxon>Camellia</taxon>
    </lineage>
</organism>
<proteinExistence type="predicted"/>
<comment type="caution">
    <text evidence="1">The sequence shown here is derived from an EMBL/GenBank/DDBJ whole genome shotgun (WGS) entry which is preliminary data.</text>
</comment>
<evidence type="ECO:0000313" key="1">
    <source>
        <dbReference type="EMBL" id="KAI7992102.1"/>
    </source>
</evidence>
<evidence type="ECO:0000313" key="2">
    <source>
        <dbReference type="Proteomes" id="UP001060215"/>
    </source>
</evidence>
<name>A0ACC0FVG2_9ERIC</name>
<sequence length="260" mass="29555">MRGFDKPWYGAGSNMAEMISSQRNGFDIKHGFPSYPAPRSTNTDVHLQPTQSVSGRSSSGMDRSWKNSDEEEYMWDDLNSRSSDHGAINRSKKDRRMPDDSERLGYENHLWKQQNAHDVGSRVGREASTDSLSTEQRDQASFGHRMPSLWTHEQHSTDGQNLIHQMVKATSSYNGGWENRWVKSDWKKDENLAGEWNFTSGKWNGDAKDKVLWSIGDDDMKPVVTAEPEITETILFVEDEYLAPNLEGPILGNVISKTIE</sequence>